<feature type="region of interest" description="Disordered" evidence="5">
    <location>
        <begin position="348"/>
        <end position="380"/>
    </location>
</feature>
<organism evidence="9 10">
    <name type="scientific">Dentipellis fragilis</name>
    <dbReference type="NCBI Taxonomy" id="205917"/>
    <lineage>
        <taxon>Eukaryota</taxon>
        <taxon>Fungi</taxon>
        <taxon>Dikarya</taxon>
        <taxon>Basidiomycota</taxon>
        <taxon>Agaricomycotina</taxon>
        <taxon>Agaricomycetes</taxon>
        <taxon>Russulales</taxon>
        <taxon>Hericiaceae</taxon>
        <taxon>Dentipellis</taxon>
    </lineage>
</organism>
<dbReference type="GO" id="GO:0030134">
    <property type="term" value="C:COPII-coated ER to Golgi transport vesicle"/>
    <property type="evidence" value="ECO:0007669"/>
    <property type="project" value="TreeGrafter"/>
</dbReference>
<evidence type="ECO:0000256" key="2">
    <source>
        <dbReference type="ARBA" id="ARBA00022692"/>
    </source>
</evidence>
<keyword evidence="2 6" id="KW-0812">Transmembrane</keyword>
<evidence type="ECO:0000256" key="3">
    <source>
        <dbReference type="ARBA" id="ARBA00022989"/>
    </source>
</evidence>
<evidence type="ECO:0000256" key="6">
    <source>
        <dbReference type="SAM" id="Phobius"/>
    </source>
</evidence>
<evidence type="ECO:0000259" key="7">
    <source>
        <dbReference type="Pfam" id="PF07970"/>
    </source>
</evidence>
<keyword evidence="10" id="KW-1185">Reference proteome</keyword>
<accession>A0A4Y9YG79</accession>
<evidence type="ECO:0000313" key="10">
    <source>
        <dbReference type="Proteomes" id="UP000298327"/>
    </source>
</evidence>
<dbReference type="GO" id="GO:0000139">
    <property type="term" value="C:Golgi membrane"/>
    <property type="evidence" value="ECO:0007669"/>
    <property type="project" value="TreeGrafter"/>
</dbReference>
<dbReference type="PANTHER" id="PTHR10984:SF81">
    <property type="entry name" value="ER-DERIVED VESICLES PROTEIN ERV41"/>
    <property type="match status" value="1"/>
</dbReference>
<dbReference type="InterPro" id="IPR012936">
    <property type="entry name" value="Erv_C"/>
</dbReference>
<reference evidence="9 10" key="1">
    <citation type="submission" date="2019-02" db="EMBL/GenBank/DDBJ databases">
        <title>Genome sequencing of the rare red list fungi Dentipellis fragilis.</title>
        <authorList>
            <person name="Buettner E."/>
            <person name="Kellner H."/>
        </authorList>
    </citation>
    <scope>NUCLEOTIDE SEQUENCE [LARGE SCALE GENOMIC DNA]</scope>
    <source>
        <strain evidence="9 10">DSM 105465</strain>
    </source>
</reference>
<feature type="transmembrane region" description="Helical" evidence="6">
    <location>
        <begin position="45"/>
        <end position="69"/>
    </location>
</feature>
<dbReference type="GO" id="GO:0006890">
    <property type="term" value="P:retrograde vesicle-mediated transport, Golgi to endoplasmic reticulum"/>
    <property type="evidence" value="ECO:0007669"/>
    <property type="project" value="TreeGrafter"/>
</dbReference>
<feature type="region of interest" description="Disordered" evidence="5">
    <location>
        <begin position="417"/>
        <end position="442"/>
    </location>
</feature>
<protein>
    <recommendedName>
        <fullName evidence="11">Endoplasmic reticulum vesicle transporter C-terminal domain-containing protein</fullName>
    </recommendedName>
</protein>
<keyword evidence="3 6" id="KW-1133">Transmembrane helix</keyword>
<feature type="transmembrane region" description="Helical" evidence="6">
    <location>
        <begin position="313"/>
        <end position="335"/>
    </location>
</feature>
<evidence type="ECO:0000256" key="5">
    <source>
        <dbReference type="SAM" id="MobiDB-lite"/>
    </source>
</evidence>
<keyword evidence="4 6" id="KW-0472">Membrane</keyword>
<dbReference type="EMBL" id="SEOQ01000532">
    <property type="protein sequence ID" value="TFY61010.1"/>
    <property type="molecule type" value="Genomic_DNA"/>
</dbReference>
<feature type="domain" description="Endoplasmic reticulum vesicle transporter N-terminal" evidence="8">
    <location>
        <begin position="23"/>
        <end position="110"/>
    </location>
</feature>
<evidence type="ECO:0000259" key="8">
    <source>
        <dbReference type="Pfam" id="PF13850"/>
    </source>
</evidence>
<dbReference type="GO" id="GO:0005789">
    <property type="term" value="C:endoplasmic reticulum membrane"/>
    <property type="evidence" value="ECO:0007669"/>
    <property type="project" value="TreeGrafter"/>
</dbReference>
<gene>
    <name evidence="9" type="ORF">EVG20_g7216</name>
</gene>
<feature type="domain" description="Endoplasmic reticulum vesicle transporter C-terminal" evidence="7">
    <location>
        <begin position="167"/>
        <end position="333"/>
    </location>
</feature>
<dbReference type="Pfam" id="PF13850">
    <property type="entry name" value="ERGIC_N"/>
    <property type="match status" value="1"/>
</dbReference>
<evidence type="ECO:0000256" key="1">
    <source>
        <dbReference type="ARBA" id="ARBA00004370"/>
    </source>
</evidence>
<comment type="subcellular location">
    <subcellularLocation>
        <location evidence="1">Membrane</location>
    </subcellularLocation>
</comment>
<dbReference type="GO" id="GO:0006888">
    <property type="term" value="P:endoplasmic reticulum to Golgi vesicle-mediated transport"/>
    <property type="evidence" value="ECO:0007669"/>
    <property type="project" value="TreeGrafter"/>
</dbReference>
<evidence type="ECO:0008006" key="11">
    <source>
        <dbReference type="Google" id="ProtNLM"/>
    </source>
</evidence>
<evidence type="ECO:0000313" key="9">
    <source>
        <dbReference type="EMBL" id="TFY61010.1"/>
    </source>
</evidence>
<feature type="region of interest" description="Disordered" evidence="5">
    <location>
        <begin position="459"/>
        <end position="513"/>
    </location>
</feature>
<name>A0A4Y9YG79_9AGAM</name>
<dbReference type="InterPro" id="IPR045888">
    <property type="entry name" value="Erv"/>
</dbReference>
<evidence type="ECO:0000256" key="4">
    <source>
        <dbReference type="ARBA" id="ARBA00023136"/>
    </source>
</evidence>
<dbReference type="AlphaFoldDB" id="A0A4Y9YG79"/>
<proteinExistence type="predicted"/>
<dbReference type="InterPro" id="IPR039542">
    <property type="entry name" value="Erv_N"/>
</dbReference>
<dbReference type="Pfam" id="PF07970">
    <property type="entry name" value="COPIIcoated_ERV"/>
    <property type="match status" value="1"/>
</dbReference>
<dbReference type="Proteomes" id="UP000298327">
    <property type="component" value="Unassembled WGS sequence"/>
</dbReference>
<dbReference type="PANTHER" id="PTHR10984">
    <property type="entry name" value="ENDOPLASMIC RETICULUM-GOLGI INTERMEDIATE COMPARTMENT PROTEIN"/>
    <property type="match status" value="1"/>
</dbReference>
<sequence>MSASPNSEDSLLDKLDAIAPTPLNTFDAFPKLPASYKSRSESRGFFTLFVGLLALLLVLNDIGEFVWGWPDYEFSIDNDPNSYLTVNVDMVVNMPCRYLSVDLRDVVGDRLFLSKGFRRDGTLFDIGQATSLKEHAAALSARQAVAQSRKSRGLFSFWRSTDTYKPTYNHKPDGSACRIFGSLDVKKVTANLHITTLGHGYASHVHVPHDLMNMSHVITEFSFGPYFPEITQPLDNSFEITQDPFVAYQYFLRVVPTTYVPPHTSPEKGLPTNQYSVTHYTRILEHNRGTPGIFFKFDVEPIRLIVWQRTTTLVALFIRCVGVIGGIFVCASWALRVSSKAFSTIVPDDDDLEPPASANSTGLRSKWVGGHLRSRPSTSTKVLRQGNSWVVEGGSPYSSYAGTPTSAAPPYSPYSPFSATHSRPNSGVVPPPPMSARSVSGGSTGAGLGIGVSSPVPGSGTFPIGASLGSPFLGPNSPASTPSFAHFPPTPGRASFPLPGPPKSPVRPEKKDD</sequence>
<dbReference type="STRING" id="205917.A0A4Y9YG79"/>
<dbReference type="OrthoDB" id="5541786at2759"/>
<comment type="caution">
    <text evidence="9">The sequence shown here is derived from an EMBL/GenBank/DDBJ whole genome shotgun (WGS) entry which is preliminary data.</text>
</comment>